<dbReference type="OrthoDB" id="1429825at2759"/>
<reference evidence="2" key="1">
    <citation type="submission" date="2020-09" db="EMBL/GenBank/DDBJ databases">
        <title>Genome-Enabled Discovery of Anthraquinone Biosynthesis in Senna tora.</title>
        <authorList>
            <person name="Kang S.-H."/>
            <person name="Pandey R.P."/>
            <person name="Lee C.-M."/>
            <person name="Sim J.-S."/>
            <person name="Jeong J.-T."/>
            <person name="Choi B.-S."/>
            <person name="Jung M."/>
            <person name="Ginzburg D."/>
            <person name="Zhao K."/>
            <person name="Won S.Y."/>
            <person name="Oh T.-J."/>
            <person name="Yu Y."/>
            <person name="Kim N.-H."/>
            <person name="Lee O.R."/>
            <person name="Lee T.-H."/>
            <person name="Bashyal P."/>
            <person name="Kim T.-S."/>
            <person name="Lee W.-H."/>
            <person name="Kawkins C."/>
            <person name="Kim C.-K."/>
            <person name="Kim J.S."/>
            <person name="Ahn B.O."/>
            <person name="Rhee S.Y."/>
            <person name="Sohng J.K."/>
        </authorList>
    </citation>
    <scope>NUCLEOTIDE SEQUENCE</scope>
    <source>
        <tissue evidence="2">Leaf</tissue>
    </source>
</reference>
<gene>
    <name evidence="2" type="ORF">G2W53_003605</name>
</gene>
<proteinExistence type="predicted"/>
<organism evidence="2 3">
    <name type="scientific">Senna tora</name>
    <dbReference type="NCBI Taxonomy" id="362788"/>
    <lineage>
        <taxon>Eukaryota</taxon>
        <taxon>Viridiplantae</taxon>
        <taxon>Streptophyta</taxon>
        <taxon>Embryophyta</taxon>
        <taxon>Tracheophyta</taxon>
        <taxon>Spermatophyta</taxon>
        <taxon>Magnoliopsida</taxon>
        <taxon>eudicotyledons</taxon>
        <taxon>Gunneridae</taxon>
        <taxon>Pentapetalae</taxon>
        <taxon>rosids</taxon>
        <taxon>fabids</taxon>
        <taxon>Fabales</taxon>
        <taxon>Fabaceae</taxon>
        <taxon>Caesalpinioideae</taxon>
        <taxon>Cassia clade</taxon>
        <taxon>Senna</taxon>
    </lineage>
</organism>
<evidence type="ECO:0000256" key="1">
    <source>
        <dbReference type="SAM" id="Coils"/>
    </source>
</evidence>
<comment type="caution">
    <text evidence="2">The sequence shown here is derived from an EMBL/GenBank/DDBJ whole genome shotgun (WGS) entry which is preliminary data.</text>
</comment>
<keyword evidence="1" id="KW-0175">Coiled coil</keyword>
<keyword evidence="3" id="KW-1185">Reference proteome</keyword>
<accession>A0A835CJE6</accession>
<dbReference type="Proteomes" id="UP000634136">
    <property type="component" value="Unassembled WGS sequence"/>
</dbReference>
<feature type="coiled-coil region" evidence="1">
    <location>
        <begin position="172"/>
        <end position="199"/>
    </location>
</feature>
<dbReference type="EMBL" id="JAAIUW010000002">
    <property type="protein sequence ID" value="KAF7841307.1"/>
    <property type="molecule type" value="Genomic_DNA"/>
</dbReference>
<evidence type="ECO:0000313" key="2">
    <source>
        <dbReference type="EMBL" id="KAF7841307.1"/>
    </source>
</evidence>
<dbReference type="AlphaFoldDB" id="A0A835CJE6"/>
<evidence type="ECO:0000313" key="3">
    <source>
        <dbReference type="Proteomes" id="UP000634136"/>
    </source>
</evidence>
<name>A0A835CJE6_9FABA</name>
<sequence length="262" mass="29111">MAEAMKRQADAADRMLQHIQGDRDDRPQRHRARDGFACFIGACGFRCEGRCAVGSFCRRQARVAMGSFCRREACVVYGVKVLEHRVKVSFILLSNTDVVFTCFVASGGDSLCLVDPLWKTNALQEEQGATIQPEDVPQDLYRGQPWGKDPIDGKTWIYPVNDDSGDKRIAANASLKQTVDEQKEVIAGYNDKLAEYNRLFGQLFSKFQGNQALFCCLPSIRLSAAALRKCVVALCRCFATFRTCVAALRPCFAFSSADFSTS</sequence>
<protein>
    <submittedName>
        <fullName evidence="2">Uncharacterized protein</fullName>
    </submittedName>
</protein>